<dbReference type="EMBL" id="CH476736">
    <property type="protein sequence ID" value="EIE82595.1"/>
    <property type="molecule type" value="Genomic_DNA"/>
</dbReference>
<evidence type="ECO:0000259" key="1">
    <source>
        <dbReference type="Pfam" id="PF03372"/>
    </source>
</evidence>
<dbReference type="AlphaFoldDB" id="I1C2B5"/>
<protein>
    <recommendedName>
        <fullName evidence="1">Endonuclease/exonuclease/phosphatase domain-containing protein</fullName>
    </recommendedName>
</protein>
<proteinExistence type="predicted"/>
<organism evidence="2 3">
    <name type="scientific">Rhizopus delemar (strain RA 99-880 / ATCC MYA-4621 / FGSC 9543 / NRRL 43880)</name>
    <name type="common">Mucormycosis agent</name>
    <name type="synonym">Rhizopus arrhizus var. delemar</name>
    <dbReference type="NCBI Taxonomy" id="246409"/>
    <lineage>
        <taxon>Eukaryota</taxon>
        <taxon>Fungi</taxon>
        <taxon>Fungi incertae sedis</taxon>
        <taxon>Mucoromycota</taxon>
        <taxon>Mucoromycotina</taxon>
        <taxon>Mucoromycetes</taxon>
        <taxon>Mucorales</taxon>
        <taxon>Mucorineae</taxon>
        <taxon>Rhizopodaceae</taxon>
        <taxon>Rhizopus</taxon>
    </lineage>
</organism>
<evidence type="ECO:0000313" key="3">
    <source>
        <dbReference type="Proteomes" id="UP000009138"/>
    </source>
</evidence>
<dbReference type="RefSeq" id="XP_067517991.1">
    <property type="nucleotide sequence ID" value="XM_067661890.1"/>
</dbReference>
<dbReference type="InParanoid" id="I1C2B5"/>
<dbReference type="OMA" id="FHIKLAT"/>
<reference evidence="2 3" key="1">
    <citation type="journal article" date="2009" name="PLoS Genet.">
        <title>Genomic analysis of the basal lineage fungus Rhizopus oryzae reveals a whole-genome duplication.</title>
        <authorList>
            <person name="Ma L.-J."/>
            <person name="Ibrahim A.S."/>
            <person name="Skory C."/>
            <person name="Grabherr M.G."/>
            <person name="Burger G."/>
            <person name="Butler M."/>
            <person name="Elias M."/>
            <person name="Idnurm A."/>
            <person name="Lang B.F."/>
            <person name="Sone T."/>
            <person name="Abe A."/>
            <person name="Calvo S.E."/>
            <person name="Corrochano L.M."/>
            <person name="Engels R."/>
            <person name="Fu J."/>
            <person name="Hansberg W."/>
            <person name="Kim J.-M."/>
            <person name="Kodira C.D."/>
            <person name="Koehrsen M.J."/>
            <person name="Liu B."/>
            <person name="Miranda-Saavedra D."/>
            <person name="O'Leary S."/>
            <person name="Ortiz-Castellanos L."/>
            <person name="Poulter R."/>
            <person name="Rodriguez-Romero J."/>
            <person name="Ruiz-Herrera J."/>
            <person name="Shen Y.-Q."/>
            <person name="Zeng Q."/>
            <person name="Galagan J."/>
            <person name="Birren B.W."/>
            <person name="Cuomo C.A."/>
            <person name="Wickes B.L."/>
        </authorList>
    </citation>
    <scope>NUCLEOTIDE SEQUENCE [LARGE SCALE GENOMIC DNA]</scope>
    <source>
        <strain evidence="3">RA 99-880 / ATCC MYA-4621 / FGSC 9543 / NRRL 43880</strain>
    </source>
</reference>
<dbReference type="STRING" id="246409.I1C2B5"/>
<accession>I1C2B5</accession>
<keyword evidence="3" id="KW-1185">Reference proteome</keyword>
<dbReference type="OrthoDB" id="2288491at2759"/>
<dbReference type="InterPro" id="IPR036691">
    <property type="entry name" value="Endo/exonu/phosph_ase_sf"/>
</dbReference>
<dbReference type="GO" id="GO:0003824">
    <property type="term" value="F:catalytic activity"/>
    <property type="evidence" value="ECO:0007669"/>
    <property type="project" value="InterPro"/>
</dbReference>
<dbReference type="Gene3D" id="3.60.10.10">
    <property type="entry name" value="Endonuclease/exonuclease/phosphatase"/>
    <property type="match status" value="1"/>
</dbReference>
<evidence type="ECO:0000313" key="2">
    <source>
        <dbReference type="EMBL" id="EIE82595.1"/>
    </source>
</evidence>
<sequence length="239" mass="26865">MSPSRHILLGDFNYTYATHLSKHSRRPQAPAAWLNYIVSHFVDGVTPPGHSSQPTFLRGTQQSCIDYIFLSKDLVCTRTLGQVHYIQPSWTDHLLLSLRLPLLSDSAPNSTAQVGKGLWRAQPKLASDPSFRSLLASAIDNTVDTLDPSLPVNLKWEELKSTFQRVAKHSARKKAFSLSQGERLLQKKRSGLITKMSQNPDCTNVVQPQLSIVESQLAEIQQYHVDNLALRAGIRWREL</sequence>
<dbReference type="Pfam" id="PF03372">
    <property type="entry name" value="Exo_endo_phos"/>
    <property type="match status" value="1"/>
</dbReference>
<dbReference type="GeneID" id="93614271"/>
<dbReference type="Proteomes" id="UP000009138">
    <property type="component" value="Unassembled WGS sequence"/>
</dbReference>
<name>I1C2B5_RHIO9</name>
<gene>
    <name evidence="2" type="ORF">RO3G_07300</name>
</gene>
<dbReference type="SUPFAM" id="SSF56219">
    <property type="entry name" value="DNase I-like"/>
    <property type="match status" value="1"/>
</dbReference>
<feature type="domain" description="Endonuclease/exonuclease/phosphatase" evidence="1">
    <location>
        <begin position="5"/>
        <end position="86"/>
    </location>
</feature>
<dbReference type="InterPro" id="IPR005135">
    <property type="entry name" value="Endo/exonuclease/phosphatase"/>
</dbReference>
<dbReference type="VEuPathDB" id="FungiDB:RO3G_07300"/>